<dbReference type="Proteomes" id="UP000747542">
    <property type="component" value="Unassembled WGS sequence"/>
</dbReference>
<reference evidence="2" key="1">
    <citation type="journal article" date="2021" name="Sci. Adv.">
        <title>The American lobster genome reveals insights on longevity, neural, and immune adaptations.</title>
        <authorList>
            <person name="Polinski J.M."/>
            <person name="Zimin A.V."/>
            <person name="Clark K.F."/>
            <person name="Kohn A.B."/>
            <person name="Sadowski N."/>
            <person name="Timp W."/>
            <person name="Ptitsyn A."/>
            <person name="Khanna P."/>
            <person name="Romanova D.Y."/>
            <person name="Williams P."/>
            <person name="Greenwood S.J."/>
            <person name="Moroz L.L."/>
            <person name="Walt D.R."/>
            <person name="Bodnar A.G."/>
        </authorList>
    </citation>
    <scope>NUCLEOTIDE SEQUENCE</scope>
    <source>
        <strain evidence="2">GMGI-L3</strain>
    </source>
</reference>
<comment type="caution">
    <text evidence="2">The sequence shown here is derived from an EMBL/GenBank/DDBJ whole genome shotgun (WGS) entry which is preliminary data.</text>
</comment>
<feature type="region of interest" description="Disordered" evidence="1">
    <location>
        <begin position="26"/>
        <end position="64"/>
    </location>
</feature>
<keyword evidence="3" id="KW-1185">Reference proteome</keyword>
<name>A0A8J5MKW9_HOMAM</name>
<organism evidence="2 3">
    <name type="scientific">Homarus americanus</name>
    <name type="common">American lobster</name>
    <dbReference type="NCBI Taxonomy" id="6706"/>
    <lineage>
        <taxon>Eukaryota</taxon>
        <taxon>Metazoa</taxon>
        <taxon>Ecdysozoa</taxon>
        <taxon>Arthropoda</taxon>
        <taxon>Crustacea</taxon>
        <taxon>Multicrustacea</taxon>
        <taxon>Malacostraca</taxon>
        <taxon>Eumalacostraca</taxon>
        <taxon>Eucarida</taxon>
        <taxon>Decapoda</taxon>
        <taxon>Pleocyemata</taxon>
        <taxon>Astacidea</taxon>
        <taxon>Nephropoidea</taxon>
        <taxon>Nephropidae</taxon>
        <taxon>Homarus</taxon>
    </lineage>
</organism>
<proteinExistence type="predicted"/>
<sequence length="64" mass="7223">MAQYENMFQQLKKQQRQLPITMFFKKTSASTSSADQPTPSTFRSDLELPTSSPASLSDLDDPPR</sequence>
<evidence type="ECO:0000313" key="3">
    <source>
        <dbReference type="Proteomes" id="UP000747542"/>
    </source>
</evidence>
<dbReference type="EMBL" id="JAHLQT010043233">
    <property type="protein sequence ID" value="KAG7155000.1"/>
    <property type="molecule type" value="Genomic_DNA"/>
</dbReference>
<dbReference type="AlphaFoldDB" id="A0A8J5MKW9"/>
<evidence type="ECO:0000256" key="1">
    <source>
        <dbReference type="SAM" id="MobiDB-lite"/>
    </source>
</evidence>
<evidence type="ECO:0000313" key="2">
    <source>
        <dbReference type="EMBL" id="KAG7155000.1"/>
    </source>
</evidence>
<feature type="compositionally biased region" description="Low complexity" evidence="1">
    <location>
        <begin position="48"/>
        <end position="57"/>
    </location>
</feature>
<feature type="compositionally biased region" description="Polar residues" evidence="1">
    <location>
        <begin position="27"/>
        <end position="43"/>
    </location>
</feature>
<protein>
    <submittedName>
        <fullName evidence="2">Uncharacterized protein</fullName>
    </submittedName>
</protein>
<accession>A0A8J5MKW9</accession>
<gene>
    <name evidence="2" type="ORF">Hamer_G015595</name>
</gene>